<accession>A0A7S2RZJ1</accession>
<dbReference type="InterPro" id="IPR000300">
    <property type="entry name" value="IPPc"/>
</dbReference>
<name>A0A7S2RZJ1_9STRA</name>
<dbReference type="PANTHER" id="PTHR11200:SF275">
    <property type="entry name" value="LD06095P"/>
    <property type="match status" value="1"/>
</dbReference>
<feature type="region of interest" description="Disordered" evidence="1">
    <location>
        <begin position="100"/>
        <end position="145"/>
    </location>
</feature>
<dbReference type="SUPFAM" id="SSF49562">
    <property type="entry name" value="C2 domain (Calcium/lipid-binding domain, CaLB)"/>
    <property type="match status" value="1"/>
</dbReference>
<dbReference type="InterPro" id="IPR046985">
    <property type="entry name" value="IP5"/>
</dbReference>
<evidence type="ECO:0000256" key="1">
    <source>
        <dbReference type="SAM" id="MobiDB-lite"/>
    </source>
</evidence>
<evidence type="ECO:0000313" key="3">
    <source>
        <dbReference type="EMBL" id="CAD9685165.1"/>
    </source>
</evidence>
<dbReference type="EMBL" id="HBHJ01014599">
    <property type="protein sequence ID" value="CAD9685165.1"/>
    <property type="molecule type" value="Transcribed_RNA"/>
</dbReference>
<dbReference type="SMART" id="SM00239">
    <property type="entry name" value="C2"/>
    <property type="match status" value="1"/>
</dbReference>
<organism evidence="3">
    <name type="scientific">Rhizochromulina marina</name>
    <dbReference type="NCBI Taxonomy" id="1034831"/>
    <lineage>
        <taxon>Eukaryota</taxon>
        <taxon>Sar</taxon>
        <taxon>Stramenopiles</taxon>
        <taxon>Ochrophyta</taxon>
        <taxon>Dictyochophyceae</taxon>
        <taxon>Rhizochromulinales</taxon>
        <taxon>Rhizochromulina</taxon>
    </lineage>
</organism>
<protein>
    <recommendedName>
        <fullName evidence="2">C2 domain-containing protein</fullName>
    </recommendedName>
</protein>
<feature type="region of interest" description="Disordered" evidence="1">
    <location>
        <begin position="435"/>
        <end position="455"/>
    </location>
</feature>
<dbReference type="SMART" id="SM00128">
    <property type="entry name" value="IPPc"/>
    <property type="match status" value="1"/>
</dbReference>
<dbReference type="Gene3D" id="2.60.40.150">
    <property type="entry name" value="C2 domain"/>
    <property type="match status" value="1"/>
</dbReference>
<dbReference type="GO" id="GO:0004439">
    <property type="term" value="F:phosphatidylinositol-4,5-bisphosphate 5-phosphatase activity"/>
    <property type="evidence" value="ECO:0007669"/>
    <property type="project" value="TreeGrafter"/>
</dbReference>
<dbReference type="SUPFAM" id="SSF56219">
    <property type="entry name" value="DNase I-like"/>
    <property type="match status" value="1"/>
</dbReference>
<feature type="domain" description="C2" evidence="2">
    <location>
        <begin position="394"/>
        <end position="558"/>
    </location>
</feature>
<dbReference type="Pfam" id="PF22669">
    <property type="entry name" value="Exo_endo_phos2"/>
    <property type="match status" value="1"/>
</dbReference>
<dbReference type="InterPro" id="IPR036691">
    <property type="entry name" value="Endo/exonu/phosph_ase_sf"/>
</dbReference>
<evidence type="ECO:0000259" key="2">
    <source>
        <dbReference type="PROSITE" id="PS50004"/>
    </source>
</evidence>
<dbReference type="Pfam" id="PF00168">
    <property type="entry name" value="C2"/>
    <property type="match status" value="1"/>
</dbReference>
<dbReference type="PROSITE" id="PS50004">
    <property type="entry name" value="C2"/>
    <property type="match status" value="1"/>
</dbReference>
<dbReference type="Gene3D" id="3.60.10.10">
    <property type="entry name" value="Endonuclease/exonuclease/phosphatase"/>
    <property type="match status" value="1"/>
</dbReference>
<reference evidence="3" key="1">
    <citation type="submission" date="2021-01" db="EMBL/GenBank/DDBJ databases">
        <authorList>
            <person name="Corre E."/>
            <person name="Pelletier E."/>
            <person name="Niang G."/>
            <person name="Scheremetjew M."/>
            <person name="Finn R."/>
            <person name="Kale V."/>
            <person name="Holt S."/>
            <person name="Cochrane G."/>
            <person name="Meng A."/>
            <person name="Brown T."/>
            <person name="Cohen L."/>
        </authorList>
    </citation>
    <scope>NUCLEOTIDE SEQUENCE</scope>
    <source>
        <strain evidence="3">CCMP1243</strain>
    </source>
</reference>
<dbReference type="InterPro" id="IPR000008">
    <property type="entry name" value="C2_dom"/>
</dbReference>
<dbReference type="CDD" id="cd00030">
    <property type="entry name" value="C2"/>
    <property type="match status" value="1"/>
</dbReference>
<dbReference type="AlphaFoldDB" id="A0A7S2RZJ1"/>
<dbReference type="InterPro" id="IPR035892">
    <property type="entry name" value="C2_domain_sf"/>
</dbReference>
<dbReference type="PANTHER" id="PTHR11200">
    <property type="entry name" value="INOSITOL 5-PHOSPHATASE"/>
    <property type="match status" value="1"/>
</dbReference>
<feature type="compositionally biased region" description="Acidic residues" evidence="1">
    <location>
        <begin position="110"/>
        <end position="124"/>
    </location>
</feature>
<sequence>MADAASSRPPVLIELQEETEDLALFEGGQCIKILVASANLGNGAIEEMDSWVPKHAPHTDIVVFGLQESTYGSADASHIKLAEKDEKLVMEEVNASLKLSTVNAASRDMENDEEADPPPEEKDDVEASRDQPSAGAEEEAVPDSKFVNGDKHLLRSLQAQLGSEFTLLQRVRRLQMRIRVYVRDSLMKDIEEVEVGAENTGFAGVGANKGGQVVKLKILNTTIMFVSSHLAAHEGKCGARNDNVEEIMRGVRFGDKRKDMTQFDHVVWCGDLNYRLTPPGDEKETKWSFVVDLINQGRFQELLAYDELQREIQEGKAFAGFQTPPCDWAPTFKVTRGATPTEYNPKRIPSYCDRLVLHSQPHLRENLQVHHYEGCHGFLTSDHKPLLARISIEPTPSVATSTQPGQDCAFFPQLRFFNLRGEGLVVVDEGLTLQRKKRSSTEDKTGAPTPAGAEDKGYWTVDRAKADPYLVFQASPPTLLDTKAAPIQTEVVSQDLAPLWKTSPVVTLRATDHVEITRGAITLLIMDHDMVGAHDFMGAVTLPLQDICQAAETEDGVFHFSKEVLRYGRIHGMLSGSIEVNVPGASGAFPHKGRCISPRQVEEANTLEKARGCNCTVC</sequence>
<proteinExistence type="predicted"/>
<dbReference type="GO" id="GO:0046856">
    <property type="term" value="P:phosphatidylinositol dephosphorylation"/>
    <property type="evidence" value="ECO:0007669"/>
    <property type="project" value="InterPro"/>
</dbReference>
<gene>
    <name evidence="3" type="ORF">RMAR1173_LOCUS9590</name>
</gene>